<feature type="domain" description="Histidine kinase/HSP90-like ATPase" evidence="6">
    <location>
        <begin position="128"/>
        <end position="214"/>
    </location>
</feature>
<feature type="transmembrane region" description="Helical" evidence="5">
    <location>
        <begin position="260"/>
        <end position="276"/>
    </location>
</feature>
<dbReference type="EMBL" id="CP016793">
    <property type="protein sequence ID" value="ANZ39595.1"/>
    <property type="molecule type" value="Genomic_DNA"/>
</dbReference>
<gene>
    <name evidence="7" type="ORF">BBK82_29660</name>
</gene>
<proteinExistence type="predicted"/>
<reference evidence="7 8" key="1">
    <citation type="submission" date="2016-07" db="EMBL/GenBank/DDBJ databases">
        <title>Complete genome sequence of the Lentzea guizhouensis DHS C013.</title>
        <authorList>
            <person name="Cao C."/>
        </authorList>
    </citation>
    <scope>NUCLEOTIDE SEQUENCE [LARGE SCALE GENOMIC DNA]</scope>
    <source>
        <strain evidence="7 8">DHS C013</strain>
    </source>
</reference>
<keyword evidence="1" id="KW-0808">Transferase</keyword>
<name>A0A1B2HPH6_9PSEU</name>
<dbReference type="RefSeq" id="WP_065917936.1">
    <property type="nucleotide sequence ID" value="NZ_CP016793.1"/>
</dbReference>
<evidence type="ECO:0000259" key="6">
    <source>
        <dbReference type="Pfam" id="PF02518"/>
    </source>
</evidence>
<feature type="transmembrane region" description="Helical" evidence="5">
    <location>
        <begin position="288"/>
        <end position="307"/>
    </location>
</feature>
<organism evidence="7 8">
    <name type="scientific">Lentzea guizhouensis</name>
    <dbReference type="NCBI Taxonomy" id="1586287"/>
    <lineage>
        <taxon>Bacteria</taxon>
        <taxon>Bacillati</taxon>
        <taxon>Actinomycetota</taxon>
        <taxon>Actinomycetes</taxon>
        <taxon>Pseudonocardiales</taxon>
        <taxon>Pseudonocardiaceae</taxon>
        <taxon>Lentzea</taxon>
    </lineage>
</organism>
<dbReference type="GO" id="GO:0016301">
    <property type="term" value="F:kinase activity"/>
    <property type="evidence" value="ECO:0007669"/>
    <property type="project" value="UniProtKB-KW"/>
</dbReference>
<keyword evidence="5" id="KW-1133">Transmembrane helix</keyword>
<feature type="coiled-coil region" evidence="4">
    <location>
        <begin position="15"/>
        <end position="42"/>
    </location>
</feature>
<evidence type="ECO:0000256" key="5">
    <source>
        <dbReference type="SAM" id="Phobius"/>
    </source>
</evidence>
<dbReference type="Proteomes" id="UP000093053">
    <property type="component" value="Chromosome"/>
</dbReference>
<dbReference type="OrthoDB" id="4065549at2"/>
<feature type="transmembrane region" description="Helical" evidence="5">
    <location>
        <begin position="313"/>
        <end position="330"/>
    </location>
</feature>
<dbReference type="InterPro" id="IPR003594">
    <property type="entry name" value="HATPase_dom"/>
</dbReference>
<protein>
    <recommendedName>
        <fullName evidence="6">Histidine kinase/HSP90-like ATPase domain-containing protein</fullName>
    </recommendedName>
</protein>
<keyword evidence="8" id="KW-1185">Reference proteome</keyword>
<dbReference type="KEGG" id="led:BBK82_29660"/>
<keyword evidence="5" id="KW-0812">Transmembrane</keyword>
<evidence type="ECO:0000313" key="8">
    <source>
        <dbReference type="Proteomes" id="UP000093053"/>
    </source>
</evidence>
<keyword evidence="5" id="KW-0472">Membrane</keyword>
<dbReference type="InterPro" id="IPR050482">
    <property type="entry name" value="Sensor_HK_TwoCompSys"/>
</dbReference>
<keyword evidence="4" id="KW-0175">Coiled coil</keyword>
<evidence type="ECO:0000256" key="4">
    <source>
        <dbReference type="SAM" id="Coils"/>
    </source>
</evidence>
<dbReference type="STRING" id="1586287.BBK82_29660"/>
<keyword evidence="2" id="KW-0418">Kinase</keyword>
<dbReference type="CDD" id="cd16917">
    <property type="entry name" value="HATPase_UhpB-NarQ-NarX-like"/>
    <property type="match status" value="1"/>
</dbReference>
<dbReference type="GO" id="GO:0000160">
    <property type="term" value="P:phosphorelay signal transduction system"/>
    <property type="evidence" value="ECO:0007669"/>
    <property type="project" value="UniProtKB-KW"/>
</dbReference>
<dbReference type="Gene3D" id="3.30.565.10">
    <property type="entry name" value="Histidine kinase-like ATPase, C-terminal domain"/>
    <property type="match status" value="1"/>
</dbReference>
<evidence type="ECO:0000256" key="2">
    <source>
        <dbReference type="ARBA" id="ARBA00022777"/>
    </source>
</evidence>
<evidence type="ECO:0000256" key="3">
    <source>
        <dbReference type="ARBA" id="ARBA00023012"/>
    </source>
</evidence>
<feature type="transmembrane region" description="Helical" evidence="5">
    <location>
        <begin position="337"/>
        <end position="356"/>
    </location>
</feature>
<dbReference type="Pfam" id="PF02518">
    <property type="entry name" value="HATPase_c"/>
    <property type="match status" value="1"/>
</dbReference>
<sequence>MLSAVGAASAAFPALRRAASAAEDAQRELDDLRAQEVVAASRWKAHSEFQRLLHDHVTAALHAVAAALATGEEIRRAAARGAARCARNRRRREWTWSRWARCCGGRPVARTPVDLDLAGPSPPAEVAQAVALAVEEALRNVDDHARASRAVVELTSSSRGFAVSVSDNGVGPVRRTRPGATGLRRSIAQRVAEVGGTATVTGAAGTGTTVTLRWTPASAAPPDLLALAVGDIRRPLLGVVVSYLVGNAIAAGLNVHDPRLVWWGLVMVLVTVALLARADRALPAGRGVAVLGGLFAFTWIGLVLMPADSLSGYESWPVGAAGTALMVLAVMVPVWQVFLFCLLEAASVVVLIQVSVLDPQPLPTLVPVFLAPVFGAAMGAVVAVTARKYGRVVHRSRTERVAVQALQARRAAAEALRTERAEALAADFVPFLDAVADGTLPVHDPATTSRARELEQVSRDELHLPGVLDTATKTVIAGARASGCVIDLYADTDTITVPGQVNALLRAALTVLPAQLNLSLYRRRTGVLVSLVAVPGDPARADRLRTSLPGPGLAVEDDTEATIVELIL</sequence>
<dbReference type="InterPro" id="IPR036890">
    <property type="entry name" value="HATPase_C_sf"/>
</dbReference>
<feature type="transmembrane region" description="Helical" evidence="5">
    <location>
        <begin position="368"/>
        <end position="386"/>
    </location>
</feature>
<dbReference type="AlphaFoldDB" id="A0A1B2HPH6"/>
<evidence type="ECO:0000256" key="1">
    <source>
        <dbReference type="ARBA" id="ARBA00022679"/>
    </source>
</evidence>
<evidence type="ECO:0000313" key="7">
    <source>
        <dbReference type="EMBL" id="ANZ39595.1"/>
    </source>
</evidence>
<dbReference type="PANTHER" id="PTHR24421">
    <property type="entry name" value="NITRATE/NITRITE SENSOR PROTEIN NARX-RELATED"/>
    <property type="match status" value="1"/>
</dbReference>
<accession>A0A1B2HPH6</accession>
<keyword evidence="3" id="KW-0902">Two-component regulatory system</keyword>
<dbReference type="SUPFAM" id="SSF55874">
    <property type="entry name" value="ATPase domain of HSP90 chaperone/DNA topoisomerase II/histidine kinase"/>
    <property type="match status" value="1"/>
</dbReference>